<protein>
    <submittedName>
        <fullName evidence="2">Glucose/ribitol dehydrogenase</fullName>
    </submittedName>
</protein>
<dbReference type="PANTHER" id="PTHR45458:SF1">
    <property type="entry name" value="SHORT CHAIN DEHYDROGENASE"/>
    <property type="match status" value="1"/>
</dbReference>
<dbReference type="Pfam" id="PF00106">
    <property type="entry name" value="adh_short"/>
    <property type="match status" value="1"/>
</dbReference>
<dbReference type="InterPro" id="IPR002347">
    <property type="entry name" value="SDR_fam"/>
</dbReference>
<dbReference type="SUPFAM" id="SSF51735">
    <property type="entry name" value="NAD(P)-binding Rossmann-fold domains"/>
    <property type="match status" value="1"/>
</dbReference>
<dbReference type="GO" id="GO:0016616">
    <property type="term" value="F:oxidoreductase activity, acting on the CH-OH group of donors, NAD or NADP as acceptor"/>
    <property type="evidence" value="ECO:0007669"/>
    <property type="project" value="TreeGrafter"/>
</dbReference>
<dbReference type="PANTHER" id="PTHR45458">
    <property type="entry name" value="SHORT-CHAIN DEHYDROGENASE/REDUCTASE SDR"/>
    <property type="match status" value="1"/>
</dbReference>
<evidence type="ECO:0000313" key="2">
    <source>
        <dbReference type="EMBL" id="EKG21612.1"/>
    </source>
</evidence>
<dbReference type="EMBL" id="AHHD01000045">
    <property type="protein sequence ID" value="EKG21612.1"/>
    <property type="molecule type" value="Genomic_DNA"/>
</dbReference>
<dbReference type="PRINTS" id="PR00081">
    <property type="entry name" value="GDHRDH"/>
</dbReference>
<feature type="region of interest" description="Disordered" evidence="1">
    <location>
        <begin position="98"/>
        <end position="166"/>
    </location>
</feature>
<proteinExistence type="predicted"/>
<evidence type="ECO:0000313" key="3">
    <source>
        <dbReference type="Proteomes" id="UP000007129"/>
    </source>
</evidence>
<comment type="caution">
    <text evidence="2">The sequence shown here is derived from an EMBL/GenBank/DDBJ whole genome shotgun (WGS) entry which is preliminary data.</text>
</comment>
<organism evidence="2 3">
    <name type="scientific">Macrophomina phaseolina (strain MS6)</name>
    <name type="common">Charcoal rot fungus</name>
    <dbReference type="NCBI Taxonomy" id="1126212"/>
    <lineage>
        <taxon>Eukaryota</taxon>
        <taxon>Fungi</taxon>
        <taxon>Dikarya</taxon>
        <taxon>Ascomycota</taxon>
        <taxon>Pezizomycotina</taxon>
        <taxon>Dothideomycetes</taxon>
        <taxon>Dothideomycetes incertae sedis</taxon>
        <taxon>Botryosphaeriales</taxon>
        <taxon>Botryosphaeriaceae</taxon>
        <taxon>Macrophomina</taxon>
    </lineage>
</organism>
<dbReference type="InterPro" id="IPR052184">
    <property type="entry name" value="SDR_enzymes"/>
</dbReference>
<dbReference type="VEuPathDB" id="FungiDB:MPH_01046"/>
<dbReference type="InParanoid" id="K2S9P8"/>
<dbReference type="AlphaFoldDB" id="K2S9P8"/>
<dbReference type="OrthoDB" id="5296at2759"/>
<gene>
    <name evidence="2" type="ORF">MPH_01046</name>
</gene>
<feature type="compositionally biased region" description="Low complexity" evidence="1">
    <location>
        <begin position="123"/>
        <end position="138"/>
    </location>
</feature>
<name>K2S9P8_MACPH</name>
<dbReference type="InterPro" id="IPR036291">
    <property type="entry name" value="NAD(P)-bd_dom_sf"/>
</dbReference>
<evidence type="ECO:0000256" key="1">
    <source>
        <dbReference type="SAM" id="MobiDB-lite"/>
    </source>
</evidence>
<dbReference type="eggNOG" id="KOG1611">
    <property type="taxonomic scope" value="Eukaryota"/>
</dbReference>
<dbReference type="HOGENOM" id="CLU_010194_9_7_1"/>
<dbReference type="Proteomes" id="UP000007129">
    <property type="component" value="Unassembled WGS sequence"/>
</dbReference>
<feature type="compositionally biased region" description="Polar residues" evidence="1">
    <location>
        <begin position="144"/>
        <end position="154"/>
    </location>
</feature>
<accession>K2S9P8</accession>
<dbReference type="Gene3D" id="3.40.50.720">
    <property type="entry name" value="NAD(P)-binding Rossmann-like Domain"/>
    <property type="match status" value="1"/>
</dbReference>
<sequence length="353" mass="37255">MAAAPSAPKPKATSCSLPLSPPRKVHILITGASSGLGRGFFEHYSSFPPTTHYVRGIDARPYPTHPGTSSCTVGASGHFYQLDLSAEALVQKYVRSATLAPSSKPHASRAASPIISYRPPQRSLTSERLPPTSSSTPSHVTWPAPNSGTATPRSAATADDSSPPHYTGPFDLVIHSAGIRGLVPAHESQHPADIAGAESIAVMDGATMRRAFEINCVATFALIKALLPSLRASAALRRNDSHHPPPKVVVMASRMGSQASNSGGGAYAYRASKAALNAVVRSFSIDVPEVAFALVHPGRVETGLVRTREEGAVEVGESVGDILELIRRFGEEEGEGGLRSGCFVDRWGNEIPW</sequence>
<reference evidence="2 3" key="1">
    <citation type="journal article" date="2012" name="BMC Genomics">
        <title>Tools to kill: Genome of one of the most destructive plant pathogenic fungi Macrophomina phaseolina.</title>
        <authorList>
            <person name="Islam M.S."/>
            <person name="Haque M.S."/>
            <person name="Islam M.M."/>
            <person name="Emdad E.M."/>
            <person name="Halim A."/>
            <person name="Hossen Q.M.M."/>
            <person name="Hossain M.Z."/>
            <person name="Ahmed B."/>
            <person name="Rahim S."/>
            <person name="Rahman M.S."/>
            <person name="Alam M.M."/>
            <person name="Hou S."/>
            <person name="Wan X."/>
            <person name="Saito J.A."/>
            <person name="Alam M."/>
        </authorList>
    </citation>
    <scope>NUCLEOTIDE SEQUENCE [LARGE SCALE GENOMIC DNA]</scope>
    <source>
        <strain evidence="2 3">MS6</strain>
    </source>
</reference>